<gene>
    <name evidence="3" type="ORF">Bpfe_017115</name>
</gene>
<keyword evidence="4" id="KW-1185">Reference proteome</keyword>
<proteinExistence type="predicted"/>
<feature type="transmembrane region" description="Helical" evidence="1">
    <location>
        <begin position="12"/>
        <end position="32"/>
    </location>
</feature>
<reference evidence="3" key="1">
    <citation type="journal article" date="2023" name="PLoS Negl. Trop. Dis.">
        <title>A genome sequence for Biomphalaria pfeifferi, the major vector snail for the human-infecting parasite Schistosoma mansoni.</title>
        <authorList>
            <person name="Bu L."/>
            <person name="Lu L."/>
            <person name="Laidemitt M.R."/>
            <person name="Zhang S.M."/>
            <person name="Mutuku M."/>
            <person name="Mkoji G."/>
            <person name="Steinauer M."/>
            <person name="Loker E.S."/>
        </authorList>
    </citation>
    <scope>NUCLEOTIDE SEQUENCE</scope>
    <source>
        <strain evidence="3">KasaAsao</strain>
    </source>
</reference>
<dbReference type="Proteomes" id="UP001233172">
    <property type="component" value="Unassembled WGS sequence"/>
</dbReference>
<keyword evidence="2" id="KW-0732">Signal</keyword>
<comment type="caution">
    <text evidence="3">The sequence shown here is derived from an EMBL/GenBank/DDBJ whole genome shotgun (WGS) entry which is preliminary data.</text>
</comment>
<reference evidence="3" key="2">
    <citation type="submission" date="2023-04" db="EMBL/GenBank/DDBJ databases">
        <authorList>
            <person name="Bu L."/>
            <person name="Lu L."/>
            <person name="Laidemitt M.R."/>
            <person name="Zhang S.M."/>
            <person name="Mutuku M."/>
            <person name="Mkoji G."/>
            <person name="Steinauer M."/>
            <person name="Loker E.S."/>
        </authorList>
    </citation>
    <scope>NUCLEOTIDE SEQUENCE</scope>
    <source>
        <strain evidence="3">KasaAsao</strain>
        <tissue evidence="3">Whole Snail</tissue>
    </source>
</reference>
<protein>
    <recommendedName>
        <fullName evidence="5">Secreted protein</fullName>
    </recommendedName>
</protein>
<evidence type="ECO:0000256" key="1">
    <source>
        <dbReference type="SAM" id="Phobius"/>
    </source>
</evidence>
<keyword evidence="1" id="KW-0472">Membrane</keyword>
<dbReference type="EMBL" id="JASAOG010000086">
    <property type="protein sequence ID" value="KAK0053417.1"/>
    <property type="molecule type" value="Genomic_DNA"/>
</dbReference>
<name>A0AAD8F6D4_BIOPF</name>
<evidence type="ECO:0000256" key="2">
    <source>
        <dbReference type="SAM" id="SignalP"/>
    </source>
</evidence>
<evidence type="ECO:0000313" key="4">
    <source>
        <dbReference type="Proteomes" id="UP001233172"/>
    </source>
</evidence>
<keyword evidence="1" id="KW-1133">Transmembrane helix</keyword>
<dbReference type="AlphaFoldDB" id="A0AAD8F6D4"/>
<feature type="signal peptide" evidence="2">
    <location>
        <begin position="1"/>
        <end position="18"/>
    </location>
</feature>
<evidence type="ECO:0000313" key="3">
    <source>
        <dbReference type="EMBL" id="KAK0053417.1"/>
    </source>
</evidence>
<feature type="chain" id="PRO_5041916214" description="Secreted protein" evidence="2">
    <location>
        <begin position="19"/>
        <end position="75"/>
    </location>
</feature>
<sequence length="75" mass="8787">MLIMTFLKLHWIWWTISANCVSALLNGSMSAWREAKSKLRTDLLSHRAVIEKLCPAESNSKVNMEFYFYTYGVRK</sequence>
<evidence type="ECO:0008006" key="5">
    <source>
        <dbReference type="Google" id="ProtNLM"/>
    </source>
</evidence>
<keyword evidence="1" id="KW-0812">Transmembrane</keyword>
<organism evidence="3 4">
    <name type="scientific">Biomphalaria pfeifferi</name>
    <name type="common">Bloodfluke planorb</name>
    <name type="synonym">Freshwater snail</name>
    <dbReference type="NCBI Taxonomy" id="112525"/>
    <lineage>
        <taxon>Eukaryota</taxon>
        <taxon>Metazoa</taxon>
        <taxon>Spiralia</taxon>
        <taxon>Lophotrochozoa</taxon>
        <taxon>Mollusca</taxon>
        <taxon>Gastropoda</taxon>
        <taxon>Heterobranchia</taxon>
        <taxon>Euthyneura</taxon>
        <taxon>Panpulmonata</taxon>
        <taxon>Hygrophila</taxon>
        <taxon>Lymnaeoidea</taxon>
        <taxon>Planorbidae</taxon>
        <taxon>Biomphalaria</taxon>
    </lineage>
</organism>
<accession>A0AAD8F6D4</accession>